<keyword evidence="7" id="KW-0998">Cell outer membrane</keyword>
<keyword evidence="6" id="KW-0472">Membrane</keyword>
<proteinExistence type="inferred from homology"/>
<dbReference type="STRING" id="935223.SAMN04488131_10946"/>
<keyword evidence="4" id="KW-0812">Transmembrane</keyword>
<evidence type="ECO:0000256" key="5">
    <source>
        <dbReference type="ARBA" id="ARBA00022729"/>
    </source>
</evidence>
<dbReference type="Pfam" id="PF03349">
    <property type="entry name" value="Toluene_X"/>
    <property type="match status" value="1"/>
</dbReference>
<evidence type="ECO:0000313" key="10">
    <source>
        <dbReference type="Proteomes" id="UP000198596"/>
    </source>
</evidence>
<evidence type="ECO:0000256" key="7">
    <source>
        <dbReference type="ARBA" id="ARBA00023237"/>
    </source>
</evidence>
<dbReference type="PANTHER" id="PTHR35093:SF8">
    <property type="entry name" value="OUTER MEMBRANE PROTEIN NMB0088-RELATED"/>
    <property type="match status" value="1"/>
</dbReference>
<keyword evidence="10" id="KW-1185">Reference proteome</keyword>
<evidence type="ECO:0000256" key="6">
    <source>
        <dbReference type="ARBA" id="ARBA00023136"/>
    </source>
</evidence>
<dbReference type="OrthoDB" id="9922at2"/>
<keyword evidence="3" id="KW-1134">Transmembrane beta strand</keyword>
<dbReference type="GO" id="GO:0009279">
    <property type="term" value="C:cell outer membrane"/>
    <property type="evidence" value="ECO:0007669"/>
    <property type="project" value="UniProtKB-SubCell"/>
</dbReference>
<dbReference type="Proteomes" id="UP000198596">
    <property type="component" value="Unassembled WGS sequence"/>
</dbReference>
<organism evidence="9 10">
    <name type="scientific">Flavobacterium xueshanense</name>
    <dbReference type="NCBI Taxonomy" id="935223"/>
    <lineage>
        <taxon>Bacteria</taxon>
        <taxon>Pseudomonadati</taxon>
        <taxon>Bacteroidota</taxon>
        <taxon>Flavobacteriia</taxon>
        <taxon>Flavobacteriales</taxon>
        <taxon>Flavobacteriaceae</taxon>
        <taxon>Flavobacterium</taxon>
    </lineage>
</organism>
<evidence type="ECO:0000256" key="8">
    <source>
        <dbReference type="SAM" id="SignalP"/>
    </source>
</evidence>
<gene>
    <name evidence="9" type="ORF">SAMN04488131_10946</name>
</gene>
<evidence type="ECO:0000256" key="3">
    <source>
        <dbReference type="ARBA" id="ARBA00022452"/>
    </source>
</evidence>
<protein>
    <submittedName>
        <fullName evidence="9">Long-chain fatty acid transport protein</fullName>
    </submittedName>
</protein>
<feature type="signal peptide" evidence="8">
    <location>
        <begin position="1"/>
        <end position="18"/>
    </location>
</feature>
<keyword evidence="5 8" id="KW-0732">Signal</keyword>
<dbReference type="InterPro" id="IPR005017">
    <property type="entry name" value="OMPP1/FadL/TodX"/>
</dbReference>
<dbReference type="AlphaFoldDB" id="A0A1I2G3M5"/>
<dbReference type="EMBL" id="FONQ01000009">
    <property type="protein sequence ID" value="SFF12284.1"/>
    <property type="molecule type" value="Genomic_DNA"/>
</dbReference>
<comment type="similarity">
    <text evidence="2">Belongs to the OmpP1/FadL family.</text>
</comment>
<name>A0A1I2G3M5_9FLAO</name>
<dbReference type="SUPFAM" id="SSF56935">
    <property type="entry name" value="Porins"/>
    <property type="match status" value="1"/>
</dbReference>
<evidence type="ECO:0000256" key="1">
    <source>
        <dbReference type="ARBA" id="ARBA00004571"/>
    </source>
</evidence>
<reference evidence="10" key="1">
    <citation type="submission" date="2016-10" db="EMBL/GenBank/DDBJ databases">
        <authorList>
            <person name="Varghese N."/>
            <person name="Submissions S."/>
        </authorList>
    </citation>
    <scope>NUCLEOTIDE SEQUENCE [LARGE SCALE GENOMIC DNA]</scope>
    <source>
        <strain evidence="10">CGMCC 1.9227</strain>
    </source>
</reference>
<dbReference type="Gene3D" id="2.40.160.60">
    <property type="entry name" value="Outer membrane protein transport protein (OMPP1/FadL/TodX)"/>
    <property type="match status" value="1"/>
</dbReference>
<sequence length="426" mass="45842">MKNRLTIISIFFITNLFAQSGHLMQGVGAVNMSMGGASTAQPIDINGALKWNPAAISIFEGNTISLNVGLFMANPELSSTVPTPNGPMSGTSTDTKSNSIMPSLGFVYGKKDSKHTFGAFAFGVSGFGVDFPESTTNPINMPQSMGGFGNLTSNYMMLQTGLSYAYKISESVSIGVSPNFNIATLELKPNPTASPTMAGYPTTNNAMATGVGGQIGIFYQNKEGFKLGASYKTEQQFSNFEFENTYLDNSSAENSFKMNFPAVYSLGAGYSNSKLDLAFDFRQVEYSKTEGFEEYGWSATGAVKGFGWKDMQVLSVGAQYKGIKKLPLRVGYTYNTNPIKPELAFFSTSATAVIQNACQFGFGYEFSEKLTLNAVYHNATSDGSTKGPIYNPMLAGQTDSLGTVPSSKVSYKMDTSMLMLGISYRI</sequence>
<evidence type="ECO:0000256" key="2">
    <source>
        <dbReference type="ARBA" id="ARBA00008163"/>
    </source>
</evidence>
<evidence type="ECO:0000313" key="9">
    <source>
        <dbReference type="EMBL" id="SFF12284.1"/>
    </source>
</evidence>
<dbReference type="RefSeq" id="WP_091205535.1">
    <property type="nucleotide sequence ID" value="NZ_FONQ01000009.1"/>
</dbReference>
<dbReference type="GO" id="GO:0015483">
    <property type="term" value="F:long-chain fatty acid transporting porin activity"/>
    <property type="evidence" value="ECO:0007669"/>
    <property type="project" value="TreeGrafter"/>
</dbReference>
<comment type="subcellular location">
    <subcellularLocation>
        <location evidence="1">Cell outer membrane</location>
        <topology evidence="1">Multi-pass membrane protein</topology>
    </subcellularLocation>
</comment>
<feature type="chain" id="PRO_5011452831" evidence="8">
    <location>
        <begin position="19"/>
        <end position="426"/>
    </location>
</feature>
<evidence type="ECO:0000256" key="4">
    <source>
        <dbReference type="ARBA" id="ARBA00022692"/>
    </source>
</evidence>
<accession>A0A1I2G3M5</accession>
<dbReference type="PANTHER" id="PTHR35093">
    <property type="entry name" value="OUTER MEMBRANE PROTEIN NMB0088-RELATED"/>
    <property type="match status" value="1"/>
</dbReference>